<sequence length="59" mass="6557">KTGFSDKQIRDKLIFEAQLGFSHGPVFGAGGQGFQRMNLAAPRSIVEEACRRLKKTFTN</sequence>
<name>A0A3B0UN87_9ZZZZ</name>
<dbReference type="PANTHER" id="PTHR43525">
    <property type="entry name" value="PROTEIN MALY"/>
    <property type="match status" value="1"/>
</dbReference>
<dbReference type="EMBL" id="UOET01000173">
    <property type="protein sequence ID" value="VAW27892.1"/>
    <property type="molecule type" value="Genomic_DNA"/>
</dbReference>
<dbReference type="InterPro" id="IPR051798">
    <property type="entry name" value="Class-II_PLP-Dep_Aminotrans"/>
</dbReference>
<evidence type="ECO:0000256" key="2">
    <source>
        <dbReference type="ARBA" id="ARBA00022898"/>
    </source>
</evidence>
<dbReference type="InterPro" id="IPR015422">
    <property type="entry name" value="PyrdxlP-dep_Trfase_small"/>
</dbReference>
<organism evidence="3">
    <name type="scientific">hydrothermal vent metagenome</name>
    <dbReference type="NCBI Taxonomy" id="652676"/>
    <lineage>
        <taxon>unclassified sequences</taxon>
        <taxon>metagenomes</taxon>
        <taxon>ecological metagenomes</taxon>
    </lineage>
</organism>
<reference evidence="3" key="1">
    <citation type="submission" date="2018-06" db="EMBL/GenBank/DDBJ databases">
        <authorList>
            <person name="Zhirakovskaya E."/>
        </authorList>
    </citation>
    <scope>NUCLEOTIDE SEQUENCE</scope>
</reference>
<comment type="cofactor">
    <cofactor evidence="1">
        <name>pyridoxal 5'-phosphate</name>
        <dbReference type="ChEBI" id="CHEBI:597326"/>
    </cofactor>
</comment>
<dbReference type="SUPFAM" id="SSF53383">
    <property type="entry name" value="PLP-dependent transferases"/>
    <property type="match status" value="1"/>
</dbReference>
<proteinExistence type="predicted"/>
<dbReference type="InterPro" id="IPR015424">
    <property type="entry name" value="PyrdxlP-dep_Trfase"/>
</dbReference>
<feature type="non-terminal residue" evidence="3">
    <location>
        <position position="1"/>
    </location>
</feature>
<dbReference type="AlphaFoldDB" id="A0A3B0UN87"/>
<accession>A0A3B0UN87</accession>
<protein>
    <submittedName>
        <fullName evidence="3">Uncharacterized protein</fullName>
    </submittedName>
</protein>
<dbReference type="PANTHER" id="PTHR43525:SF1">
    <property type="entry name" value="PROTEIN MALY"/>
    <property type="match status" value="1"/>
</dbReference>
<dbReference type="Gene3D" id="3.90.1150.10">
    <property type="entry name" value="Aspartate Aminotransferase, domain 1"/>
    <property type="match status" value="1"/>
</dbReference>
<evidence type="ECO:0000256" key="1">
    <source>
        <dbReference type="ARBA" id="ARBA00001933"/>
    </source>
</evidence>
<evidence type="ECO:0000313" key="3">
    <source>
        <dbReference type="EMBL" id="VAW27892.1"/>
    </source>
</evidence>
<gene>
    <name evidence="3" type="ORF">MNBD_BACTEROID07-296</name>
</gene>
<keyword evidence="2" id="KW-0663">Pyridoxal phosphate</keyword>